<dbReference type="KEGG" id="tta:Theth_1222"/>
<keyword evidence="1" id="KW-0812">Transmembrane</keyword>
<dbReference type="OrthoDB" id="36565at2"/>
<name>F7YTR5_9THEM</name>
<dbReference type="HOGENOM" id="CLU_028669_0_0_0"/>
<gene>
    <name evidence="2" type="ORF">Theth_1222</name>
</gene>
<feature type="transmembrane region" description="Helical" evidence="1">
    <location>
        <begin position="551"/>
        <end position="571"/>
    </location>
</feature>
<feature type="transmembrane region" description="Helical" evidence="1">
    <location>
        <begin position="283"/>
        <end position="302"/>
    </location>
</feature>
<feature type="transmembrane region" description="Helical" evidence="1">
    <location>
        <begin position="578"/>
        <end position="598"/>
    </location>
</feature>
<proteinExistence type="predicted"/>
<dbReference type="RefSeq" id="WP_013932513.1">
    <property type="nucleotide sequence ID" value="NC_015707.1"/>
</dbReference>
<dbReference type="EMBL" id="CP002351">
    <property type="protein sequence ID" value="AEH51294.1"/>
    <property type="molecule type" value="Genomic_DNA"/>
</dbReference>
<dbReference type="eggNOG" id="ENOG5032YVC">
    <property type="taxonomic scope" value="Bacteria"/>
</dbReference>
<dbReference type="PATRIC" id="fig|688269.3.peg.1259"/>
<accession>F7YTR5</accession>
<evidence type="ECO:0000313" key="3">
    <source>
        <dbReference type="Proteomes" id="UP000006804"/>
    </source>
</evidence>
<feature type="transmembrane region" description="Helical" evidence="1">
    <location>
        <begin position="308"/>
        <end position="329"/>
    </location>
</feature>
<keyword evidence="1" id="KW-1133">Transmembrane helix</keyword>
<protein>
    <submittedName>
        <fullName evidence="2">Uncharacterized protein</fullName>
    </submittedName>
</protein>
<evidence type="ECO:0000256" key="1">
    <source>
        <dbReference type="SAM" id="Phobius"/>
    </source>
</evidence>
<keyword evidence="3" id="KW-1185">Reference proteome</keyword>
<dbReference type="AlphaFoldDB" id="F7YTR5"/>
<feature type="transmembrane region" description="Helical" evidence="1">
    <location>
        <begin position="338"/>
        <end position="357"/>
    </location>
</feature>
<dbReference type="Proteomes" id="UP000006804">
    <property type="component" value="Chromosome"/>
</dbReference>
<reference evidence="2 3" key="1">
    <citation type="submission" date="2010-11" db="EMBL/GenBank/DDBJ databases">
        <title>The complete genome of Thermotoga thermarum DSM 5069.</title>
        <authorList>
            <consortium name="US DOE Joint Genome Institute (JGI-PGF)"/>
            <person name="Lucas S."/>
            <person name="Copeland A."/>
            <person name="Lapidus A."/>
            <person name="Bruce D."/>
            <person name="Goodwin L."/>
            <person name="Pitluck S."/>
            <person name="Kyrpides N."/>
            <person name="Mavromatis K."/>
            <person name="Ivanova N."/>
            <person name="Zeytun A."/>
            <person name="Brettin T."/>
            <person name="Detter J.C."/>
            <person name="Tapia R."/>
            <person name="Han C."/>
            <person name="Land M."/>
            <person name="Hauser L."/>
            <person name="Markowitz V."/>
            <person name="Cheng J.-F."/>
            <person name="Hugenholtz P."/>
            <person name="Woyke T."/>
            <person name="Wu D."/>
            <person name="Spring S."/>
            <person name="Schroeder M."/>
            <person name="Brambilla E."/>
            <person name="Klenk H.-P."/>
            <person name="Eisen J.A."/>
        </authorList>
    </citation>
    <scope>NUCLEOTIDE SEQUENCE [LARGE SCALE GENOMIC DNA]</scope>
    <source>
        <strain evidence="2 3">DSM 5069</strain>
    </source>
</reference>
<keyword evidence="1" id="KW-0472">Membrane</keyword>
<organism evidence="2 3">
    <name type="scientific">Pseudothermotoga thermarum DSM 5069</name>
    <dbReference type="NCBI Taxonomy" id="688269"/>
    <lineage>
        <taxon>Bacteria</taxon>
        <taxon>Thermotogati</taxon>
        <taxon>Thermotogota</taxon>
        <taxon>Thermotogae</taxon>
        <taxon>Thermotogales</taxon>
        <taxon>Thermotogaceae</taxon>
        <taxon>Pseudothermotoga</taxon>
    </lineage>
</organism>
<sequence length="641" mass="73991" precursor="true">MKKVLTTFLLILVCLTFSIDLQKALTIYKEFLEMYRRKDFSYPFLEFLNGELQNLSLYRYYKALLDKSVDRREATPDLGSYLARIYDAFSFESEDEQLAAALFMSYLTSRLTRANFSVEIVLKNDAFIKFFTTYRDVVTREARTFFAWVISYQLGLCEEKPPVDVEVVEVLQEVSYRFTPPTQLVHIKDLVLFYSDPSVQEVLTQAVSRARQNILSDPTRAMAHINREANFVARDIYKPITTFQVQVAKEALKVTPTERNFSWIRFIVYIPLLYLFRKKLGFFKILVTALLALEILLFLVYFDPFSTYQGLAYGLIAIFSFGFCVVLTIRKFVEKRNLLDLLFVVATIAVVFMPFVYSCKQLTMDKYPEIKDSVYYPVLKRELFEDELSKVFQLTRSLATTLYMSVDETKKVFNELLNTFVDASKSGAFNELNFSPYPFISFNDSSGFYSAQNFKERLTLFKNANTILENFLLDESSRKRNFEKNLRKLKSHLHGMFVYSADFLRLDLIGHIEKLFTHNYPVLSDVLPLVGISSWLSEPVKSPNVPIFKEITGIKVFVALLLVFSILTLLGPFYALPSAFVAAVFAVVQWIGLGQLKIFVEQELPVIEVHHVQSVNPAIFVLIIGLLMINILKLFGKGERV</sequence>
<evidence type="ECO:0000313" key="2">
    <source>
        <dbReference type="EMBL" id="AEH51294.1"/>
    </source>
</evidence>
<dbReference type="STRING" id="688269.Theth_1222"/>
<feature type="transmembrane region" description="Helical" evidence="1">
    <location>
        <begin position="618"/>
        <end position="636"/>
    </location>
</feature>